<evidence type="ECO:0000313" key="3">
    <source>
        <dbReference type="Proteomes" id="UP000034492"/>
    </source>
</evidence>
<organism evidence="2 3">
    <name type="scientific">Candidatus Daviesbacteria bacterium GW2011_GWB1_36_5</name>
    <dbReference type="NCBI Taxonomy" id="1618426"/>
    <lineage>
        <taxon>Bacteria</taxon>
        <taxon>Candidatus Daviesiibacteriota</taxon>
    </lineage>
</organism>
<protein>
    <recommendedName>
        <fullName evidence="1">Endonuclease/exonuclease/phosphatase domain-containing protein</fullName>
    </recommendedName>
</protein>
<gene>
    <name evidence="2" type="ORF">US19_C0035G0021</name>
</gene>
<dbReference type="EMBL" id="LBSA01000035">
    <property type="protein sequence ID" value="KKQ07910.1"/>
    <property type="molecule type" value="Genomic_DNA"/>
</dbReference>
<name>A0A0G0F2Q6_9BACT</name>
<comment type="caution">
    <text evidence="2">The sequence shown here is derived from an EMBL/GenBank/DDBJ whole genome shotgun (WGS) entry which is preliminary data.</text>
</comment>
<proteinExistence type="predicted"/>
<evidence type="ECO:0000259" key="1">
    <source>
        <dbReference type="Pfam" id="PF03372"/>
    </source>
</evidence>
<dbReference type="AlphaFoldDB" id="A0A0G0F2Q6"/>
<dbReference type="InterPro" id="IPR036691">
    <property type="entry name" value="Endo/exonu/phosph_ase_sf"/>
</dbReference>
<dbReference type="Proteomes" id="UP000034492">
    <property type="component" value="Unassembled WGS sequence"/>
</dbReference>
<dbReference type="Pfam" id="PF03372">
    <property type="entry name" value="Exo_endo_phos"/>
    <property type="match status" value="1"/>
</dbReference>
<evidence type="ECO:0000313" key="2">
    <source>
        <dbReference type="EMBL" id="KKQ07910.1"/>
    </source>
</evidence>
<accession>A0A0G0F2Q6</accession>
<dbReference type="InterPro" id="IPR005135">
    <property type="entry name" value="Endo/exonuclease/phosphatase"/>
</dbReference>
<reference evidence="2 3" key="1">
    <citation type="journal article" date="2015" name="Nature">
        <title>rRNA introns, odd ribosomes, and small enigmatic genomes across a large radiation of phyla.</title>
        <authorList>
            <person name="Brown C.T."/>
            <person name="Hug L.A."/>
            <person name="Thomas B.C."/>
            <person name="Sharon I."/>
            <person name="Castelle C.J."/>
            <person name="Singh A."/>
            <person name="Wilkins M.J."/>
            <person name="Williams K.H."/>
            <person name="Banfield J.F."/>
        </authorList>
    </citation>
    <scope>NUCLEOTIDE SEQUENCE [LARGE SCALE GENOMIC DNA]</scope>
</reference>
<dbReference type="Gene3D" id="3.60.10.10">
    <property type="entry name" value="Endonuclease/exonuclease/phosphatase"/>
    <property type="match status" value="1"/>
</dbReference>
<dbReference type="SUPFAM" id="SSF56219">
    <property type="entry name" value="DNase I-like"/>
    <property type="match status" value="1"/>
</dbReference>
<sequence>MKLISLNIWGGHDLTPLLNFINDQSKDTDIFCFQEVINSENDGVSKEGYKYNNLVYIKNCLKNYTCYFHPSHENFLFDSPTNFPLEVGPAIFVKNIITEKNAKDLFVFRKKSEITLDNKGRSILPKNIQILKFRKNGRDYMVINLHGITFPGTKLDTAARIKQSKKTLGVLNNFNGKKILVGDFNLMPSTKSIKMLEDSGLVNLIKKYKIRKTRSNLNIYGKQRFADYTLVSKDIKVHNFNVPQNILISDHLPMILNFN</sequence>
<dbReference type="GO" id="GO:0003824">
    <property type="term" value="F:catalytic activity"/>
    <property type="evidence" value="ECO:0007669"/>
    <property type="project" value="InterPro"/>
</dbReference>
<feature type="domain" description="Endonuclease/exonuclease/phosphatase" evidence="1">
    <location>
        <begin position="4"/>
        <end position="251"/>
    </location>
</feature>